<gene>
    <name evidence="1" type="ORF">C1645_746318</name>
</gene>
<dbReference type="Proteomes" id="UP000265703">
    <property type="component" value="Unassembled WGS sequence"/>
</dbReference>
<keyword evidence="2" id="KW-1185">Reference proteome</keyword>
<accession>A0A397S382</accession>
<proteinExistence type="predicted"/>
<dbReference type="STRING" id="658196.A0A397S382"/>
<protein>
    <submittedName>
        <fullName evidence="1">Uncharacterized protein</fullName>
    </submittedName>
</protein>
<evidence type="ECO:0000313" key="1">
    <source>
        <dbReference type="EMBL" id="RIA78825.1"/>
    </source>
</evidence>
<dbReference type="AlphaFoldDB" id="A0A397S382"/>
<comment type="caution">
    <text evidence="1">The sequence shown here is derived from an EMBL/GenBank/DDBJ whole genome shotgun (WGS) entry which is preliminary data.</text>
</comment>
<organism evidence="1 2">
    <name type="scientific">Glomus cerebriforme</name>
    <dbReference type="NCBI Taxonomy" id="658196"/>
    <lineage>
        <taxon>Eukaryota</taxon>
        <taxon>Fungi</taxon>
        <taxon>Fungi incertae sedis</taxon>
        <taxon>Mucoromycota</taxon>
        <taxon>Glomeromycotina</taxon>
        <taxon>Glomeromycetes</taxon>
        <taxon>Glomerales</taxon>
        <taxon>Glomeraceae</taxon>
        <taxon>Glomus</taxon>
    </lineage>
</organism>
<dbReference type="EMBL" id="QKYT01002001">
    <property type="protein sequence ID" value="RIA78825.1"/>
    <property type="molecule type" value="Genomic_DNA"/>
</dbReference>
<sequence>ELEEVQELIDVLDFENSFTADEYVQYDRGEITTEILSNEEILKAVLPNNQEKEIEEPLDPLPPVTHSEVIESYDKVILYLEQQEDSFDMKKAELNFIKKLKKEALKQRFISAKQINIDSFINRNE</sequence>
<feature type="non-terminal residue" evidence="1">
    <location>
        <position position="1"/>
    </location>
</feature>
<dbReference type="OrthoDB" id="2431504at2759"/>
<name>A0A397S382_9GLOM</name>
<evidence type="ECO:0000313" key="2">
    <source>
        <dbReference type="Proteomes" id="UP000265703"/>
    </source>
</evidence>
<reference evidence="1 2" key="1">
    <citation type="submission" date="2018-06" db="EMBL/GenBank/DDBJ databases">
        <title>Comparative genomics reveals the genomic features of Rhizophagus irregularis, R. cerebriforme, R. diaphanum and Gigaspora rosea, and their symbiotic lifestyle signature.</title>
        <authorList>
            <person name="Morin E."/>
            <person name="San Clemente H."/>
            <person name="Chen E.C.H."/>
            <person name="De La Providencia I."/>
            <person name="Hainaut M."/>
            <person name="Kuo A."/>
            <person name="Kohler A."/>
            <person name="Murat C."/>
            <person name="Tang N."/>
            <person name="Roy S."/>
            <person name="Loubradou J."/>
            <person name="Henrissat B."/>
            <person name="Grigoriev I.V."/>
            <person name="Corradi N."/>
            <person name="Roux C."/>
            <person name="Martin F.M."/>
        </authorList>
    </citation>
    <scope>NUCLEOTIDE SEQUENCE [LARGE SCALE GENOMIC DNA]</scope>
    <source>
        <strain evidence="1 2">DAOM 227022</strain>
    </source>
</reference>